<name>A0A640VSH9_9RHOB</name>
<evidence type="ECO:0000313" key="2">
    <source>
        <dbReference type="Proteomes" id="UP000436522"/>
    </source>
</evidence>
<dbReference type="OrthoDB" id="8481769at2"/>
<keyword evidence="2" id="KW-1185">Reference proteome</keyword>
<dbReference type="Proteomes" id="UP000436522">
    <property type="component" value="Unassembled WGS sequence"/>
</dbReference>
<reference evidence="1 2" key="1">
    <citation type="submission" date="2019-12" db="EMBL/GenBank/DDBJ databases">
        <title>Roseobacter cerasinus sp. nov., isolated from seawater around aquaculture.</title>
        <authorList>
            <person name="Muramatsu S."/>
            <person name="Takabe Y."/>
            <person name="Mori K."/>
            <person name="Takaichi S."/>
            <person name="Hanada S."/>
        </authorList>
    </citation>
    <scope>NUCLEOTIDE SEQUENCE [LARGE SCALE GENOMIC DNA]</scope>
    <source>
        <strain evidence="1 2">AI77</strain>
    </source>
</reference>
<organism evidence="1 2">
    <name type="scientific">Roseobacter cerasinus</name>
    <dbReference type="NCBI Taxonomy" id="2602289"/>
    <lineage>
        <taxon>Bacteria</taxon>
        <taxon>Pseudomonadati</taxon>
        <taxon>Pseudomonadota</taxon>
        <taxon>Alphaproteobacteria</taxon>
        <taxon>Rhodobacterales</taxon>
        <taxon>Roseobacteraceae</taxon>
        <taxon>Roseobacter</taxon>
    </lineage>
</organism>
<dbReference type="RefSeq" id="WP_159977014.1">
    <property type="nucleotide sequence ID" value="NZ_BLIV01000003.1"/>
</dbReference>
<dbReference type="AlphaFoldDB" id="A0A640VSH9"/>
<sequence length="279" mass="31166">MSFDLFSGHVNVHIGAPNVAPVLLKKAARTKALREDTTTHAMLNREFRKYLKPILLGGEDPNDLLARARTVQDPFFQMLKERDVLAISQHVLMAHPDYVVRDGLFLAGAERRVAQLADLFRHTTLDLHLTIQNPKTYVPFLPPVNRKGIDLAFLPEEIPSWLDLVTRLRQACADNRIVVWDFSDLAKMALPFAITLINADEALATTIAPYIDASVQYDLTLSRVVQQDFFDRDAARLVDRQYARDLSGIAALPNTILVQSEDIPEELFPKGAQAGGASV</sequence>
<dbReference type="EMBL" id="BLIV01000003">
    <property type="protein sequence ID" value="GFE50380.1"/>
    <property type="molecule type" value="Genomic_DNA"/>
</dbReference>
<proteinExistence type="predicted"/>
<protein>
    <submittedName>
        <fullName evidence="1">Uncharacterized protein</fullName>
    </submittedName>
</protein>
<evidence type="ECO:0000313" key="1">
    <source>
        <dbReference type="EMBL" id="GFE50380.1"/>
    </source>
</evidence>
<comment type="caution">
    <text evidence="1">The sequence shown here is derived from an EMBL/GenBank/DDBJ whole genome shotgun (WGS) entry which is preliminary data.</text>
</comment>
<accession>A0A640VSH9</accession>
<gene>
    <name evidence="1" type="ORF">So717_21330</name>
</gene>